<dbReference type="Proteomes" id="UP000654471">
    <property type="component" value="Unassembled WGS sequence"/>
</dbReference>
<gene>
    <name evidence="1" type="ORF">GCM10010211_76290</name>
</gene>
<dbReference type="EMBL" id="BMRP01000056">
    <property type="protein sequence ID" value="GGU97721.1"/>
    <property type="molecule type" value="Genomic_DNA"/>
</dbReference>
<dbReference type="Gene3D" id="3.40.50.2000">
    <property type="entry name" value="Glycogen Phosphorylase B"/>
    <property type="match status" value="1"/>
</dbReference>
<proteinExistence type="predicted"/>
<name>A0ABQ2VM78_9ACTN</name>
<evidence type="ECO:0000313" key="2">
    <source>
        <dbReference type="Proteomes" id="UP000654471"/>
    </source>
</evidence>
<protein>
    <submittedName>
        <fullName evidence="1">Uncharacterized protein</fullName>
    </submittedName>
</protein>
<organism evidence="1 2">
    <name type="scientific">Streptomyces albospinus</name>
    <dbReference type="NCBI Taxonomy" id="285515"/>
    <lineage>
        <taxon>Bacteria</taxon>
        <taxon>Bacillati</taxon>
        <taxon>Actinomycetota</taxon>
        <taxon>Actinomycetes</taxon>
        <taxon>Kitasatosporales</taxon>
        <taxon>Streptomycetaceae</taxon>
        <taxon>Streptomyces</taxon>
    </lineage>
</organism>
<dbReference type="SUPFAM" id="SSF53756">
    <property type="entry name" value="UDP-Glycosyltransferase/glycogen phosphorylase"/>
    <property type="match status" value="1"/>
</dbReference>
<accession>A0ABQ2VM78</accession>
<sequence length="51" mass="5417">MVGLAHVAIETVRAQGRRVVVARGWAGLALVDDRDDCFVLGEVNQQALLAG</sequence>
<comment type="caution">
    <text evidence="1">The sequence shown here is derived from an EMBL/GenBank/DDBJ whole genome shotgun (WGS) entry which is preliminary data.</text>
</comment>
<evidence type="ECO:0000313" key="1">
    <source>
        <dbReference type="EMBL" id="GGU97721.1"/>
    </source>
</evidence>
<keyword evidence="2" id="KW-1185">Reference proteome</keyword>
<reference evidence="2" key="1">
    <citation type="journal article" date="2019" name="Int. J. Syst. Evol. Microbiol.">
        <title>The Global Catalogue of Microorganisms (GCM) 10K type strain sequencing project: providing services to taxonomists for standard genome sequencing and annotation.</title>
        <authorList>
            <consortium name="The Broad Institute Genomics Platform"/>
            <consortium name="The Broad Institute Genome Sequencing Center for Infectious Disease"/>
            <person name="Wu L."/>
            <person name="Ma J."/>
        </authorList>
    </citation>
    <scope>NUCLEOTIDE SEQUENCE [LARGE SCALE GENOMIC DNA]</scope>
    <source>
        <strain evidence="2">JCM 3399</strain>
    </source>
</reference>